<evidence type="ECO:0000313" key="1">
    <source>
        <dbReference type="EMBL" id="KAJ8036975.1"/>
    </source>
</evidence>
<proteinExistence type="predicted"/>
<evidence type="ECO:0000313" key="2">
    <source>
        <dbReference type="Proteomes" id="UP001152320"/>
    </source>
</evidence>
<comment type="caution">
    <text evidence="1">The sequence shown here is derived from an EMBL/GenBank/DDBJ whole genome shotgun (WGS) entry which is preliminary data.</text>
</comment>
<organism evidence="1 2">
    <name type="scientific">Holothuria leucospilota</name>
    <name type="common">Black long sea cucumber</name>
    <name type="synonym">Mertensiothuria leucospilota</name>
    <dbReference type="NCBI Taxonomy" id="206669"/>
    <lineage>
        <taxon>Eukaryota</taxon>
        <taxon>Metazoa</taxon>
        <taxon>Echinodermata</taxon>
        <taxon>Eleutherozoa</taxon>
        <taxon>Echinozoa</taxon>
        <taxon>Holothuroidea</taxon>
        <taxon>Aspidochirotacea</taxon>
        <taxon>Aspidochirotida</taxon>
        <taxon>Holothuriidae</taxon>
        <taxon>Holothuria</taxon>
    </lineage>
</organism>
<gene>
    <name evidence="1" type="ORF">HOLleu_17658</name>
</gene>
<keyword evidence="2" id="KW-1185">Reference proteome</keyword>
<dbReference type="Proteomes" id="UP001152320">
    <property type="component" value="Chromosome 8"/>
</dbReference>
<accession>A0A9Q1H8X6</accession>
<name>A0A9Q1H8X6_HOLLE</name>
<sequence>MRKEPWLSMDTRHKGLTFMLHSDQINVHCLKKTFYDLCDANVGLSFTSYSSGKGSILGQCPRSISVVSPFFKPTVSITASSPEAFPLGDCGARLPGFINDNVSLISNKNVRAVEDMFNSLPFPFCARRPFKI</sequence>
<dbReference type="EMBL" id="JAIZAY010000008">
    <property type="protein sequence ID" value="KAJ8036975.1"/>
    <property type="molecule type" value="Genomic_DNA"/>
</dbReference>
<protein>
    <submittedName>
        <fullName evidence="1">Uncharacterized protein</fullName>
    </submittedName>
</protein>
<dbReference type="AlphaFoldDB" id="A0A9Q1H8X6"/>
<reference evidence="1" key="1">
    <citation type="submission" date="2021-10" db="EMBL/GenBank/DDBJ databases">
        <title>Tropical sea cucumber genome reveals ecological adaptation and Cuvierian tubules defense mechanism.</title>
        <authorList>
            <person name="Chen T."/>
        </authorList>
    </citation>
    <scope>NUCLEOTIDE SEQUENCE</scope>
    <source>
        <strain evidence="1">Nanhai2018</strain>
        <tissue evidence="1">Muscle</tissue>
    </source>
</reference>